<dbReference type="RefSeq" id="WP_406694995.1">
    <property type="nucleotide sequence ID" value="NZ_CP155447.1"/>
</dbReference>
<sequence>MKIVGGPKHGEEITLGAKPGGKEFVPPNGFVIEYHFMPSGKVDVKFGHEANPKPSVPGEYERYQARAGSWHYLEPEAN</sequence>
<name>A0AAU7CAX0_9BACT</name>
<dbReference type="EMBL" id="CP155447">
    <property type="protein sequence ID" value="XBH02253.1"/>
    <property type="molecule type" value="Genomic_DNA"/>
</dbReference>
<organism evidence="2">
    <name type="scientific">Singulisphaera sp. Ch08</name>
    <dbReference type="NCBI Taxonomy" id="3120278"/>
    <lineage>
        <taxon>Bacteria</taxon>
        <taxon>Pseudomonadati</taxon>
        <taxon>Planctomycetota</taxon>
        <taxon>Planctomycetia</taxon>
        <taxon>Isosphaerales</taxon>
        <taxon>Isosphaeraceae</taxon>
        <taxon>Singulisphaera</taxon>
    </lineage>
</organism>
<evidence type="ECO:0000256" key="1">
    <source>
        <dbReference type="SAM" id="MobiDB-lite"/>
    </source>
</evidence>
<accession>A0AAU7CAX0</accession>
<reference evidence="2" key="1">
    <citation type="submission" date="2024-05" db="EMBL/GenBank/DDBJ databases">
        <title>Planctomycetes of the genus Singulisphaera possess chitinolytic capabilities.</title>
        <authorList>
            <person name="Ivanova A."/>
        </authorList>
    </citation>
    <scope>NUCLEOTIDE SEQUENCE</scope>
    <source>
        <strain evidence="2">Ch08T</strain>
    </source>
</reference>
<evidence type="ECO:0000313" key="2">
    <source>
        <dbReference type="EMBL" id="XBH02253.1"/>
    </source>
</evidence>
<dbReference type="AlphaFoldDB" id="A0AAU7CAX0"/>
<proteinExistence type="predicted"/>
<protein>
    <submittedName>
        <fullName evidence="2">Uncharacterized protein</fullName>
    </submittedName>
</protein>
<feature type="region of interest" description="Disordered" evidence="1">
    <location>
        <begin position="1"/>
        <end position="20"/>
    </location>
</feature>
<gene>
    <name evidence="2" type="ORF">V5E97_28530</name>
</gene>